<comment type="caution">
    <text evidence="1">The sequence shown here is derived from an EMBL/GenBank/DDBJ whole genome shotgun (WGS) entry which is preliminary data.</text>
</comment>
<dbReference type="RefSeq" id="WP_076879466.1">
    <property type="nucleotide sequence ID" value="NZ_MLCN01000082.1"/>
</dbReference>
<dbReference type="EMBL" id="MLCN01000082">
    <property type="protein sequence ID" value="ONG37032.1"/>
    <property type="molecule type" value="Genomic_DNA"/>
</dbReference>
<organism evidence="1 2">
    <name type="scientific">Alkanindiges hydrocarboniclasticus</name>
    <dbReference type="NCBI Taxonomy" id="1907941"/>
    <lineage>
        <taxon>Bacteria</taxon>
        <taxon>Pseudomonadati</taxon>
        <taxon>Pseudomonadota</taxon>
        <taxon>Gammaproteobacteria</taxon>
        <taxon>Moraxellales</taxon>
        <taxon>Moraxellaceae</taxon>
        <taxon>Alkanindiges</taxon>
    </lineage>
</organism>
<accession>A0A1S8CPZ0</accession>
<keyword evidence="2" id="KW-1185">Reference proteome</keyword>
<sequence length="106" mass="12213">MKYTKLSNGMLTDALIPYELKHYKPADEHGIGGRHPFKPDEKISLTFSELEELVTKAREVGNKENEGTLTREYLNSLGLFPVIKNECLLENIQNHKEEHVQSWMSL</sequence>
<dbReference type="STRING" id="1907941.BKE30_15430"/>
<evidence type="ECO:0000313" key="1">
    <source>
        <dbReference type="EMBL" id="ONG37032.1"/>
    </source>
</evidence>
<reference evidence="1 2" key="1">
    <citation type="submission" date="2016-10" db="EMBL/GenBank/DDBJ databases">
        <title>Draft Genome sequence of Alkanindiges sp. strain H1.</title>
        <authorList>
            <person name="Subhash Y."/>
            <person name="Lee S."/>
        </authorList>
    </citation>
    <scope>NUCLEOTIDE SEQUENCE [LARGE SCALE GENOMIC DNA]</scope>
    <source>
        <strain evidence="1 2">H1</strain>
    </source>
</reference>
<proteinExistence type="predicted"/>
<gene>
    <name evidence="1" type="ORF">BKE30_15430</name>
</gene>
<dbReference type="Proteomes" id="UP000192132">
    <property type="component" value="Unassembled WGS sequence"/>
</dbReference>
<dbReference type="AlphaFoldDB" id="A0A1S8CPZ0"/>
<protein>
    <submittedName>
        <fullName evidence="1">Uncharacterized protein</fullName>
    </submittedName>
</protein>
<name>A0A1S8CPZ0_9GAMM</name>
<evidence type="ECO:0000313" key="2">
    <source>
        <dbReference type="Proteomes" id="UP000192132"/>
    </source>
</evidence>